<name>A0A371NC66_9EURY</name>
<dbReference type="HAMAP" id="MF_00055">
    <property type="entry name" value="MEMO1"/>
    <property type="match status" value="1"/>
</dbReference>
<evidence type="ECO:0000256" key="1">
    <source>
        <dbReference type="ARBA" id="ARBA00006315"/>
    </source>
</evidence>
<dbReference type="NCBIfam" id="NF001987">
    <property type="entry name" value="PRK00782.1"/>
    <property type="match status" value="1"/>
</dbReference>
<dbReference type="InterPro" id="IPR002737">
    <property type="entry name" value="MEMO1_fam"/>
</dbReference>
<dbReference type="Pfam" id="PF01875">
    <property type="entry name" value="Memo"/>
    <property type="match status" value="1"/>
</dbReference>
<comment type="caution">
    <text evidence="3">The sequence shown here is derived from an EMBL/GenBank/DDBJ whole genome shotgun (WGS) entry which is preliminary data.</text>
</comment>
<organism evidence="3 4">
    <name type="scientific">Methanothermobacter defluvii</name>
    <dbReference type="NCBI Taxonomy" id="49339"/>
    <lineage>
        <taxon>Archaea</taxon>
        <taxon>Methanobacteriati</taxon>
        <taxon>Methanobacteriota</taxon>
        <taxon>Methanomada group</taxon>
        <taxon>Methanobacteria</taxon>
        <taxon>Methanobacteriales</taxon>
        <taxon>Methanobacteriaceae</taxon>
        <taxon>Methanothermobacter</taxon>
    </lineage>
</organism>
<dbReference type="SUPFAM" id="SSF53213">
    <property type="entry name" value="LigB-like"/>
    <property type="match status" value="1"/>
</dbReference>
<evidence type="ECO:0000256" key="2">
    <source>
        <dbReference type="HAMAP-Rule" id="MF_00055"/>
    </source>
</evidence>
<dbReference type="CDD" id="cd07361">
    <property type="entry name" value="MEMO_like"/>
    <property type="match status" value="1"/>
</dbReference>
<evidence type="ECO:0000313" key="4">
    <source>
        <dbReference type="Proteomes" id="UP000256864"/>
    </source>
</evidence>
<dbReference type="Gene3D" id="3.40.830.10">
    <property type="entry name" value="LigB-like"/>
    <property type="match status" value="1"/>
</dbReference>
<proteinExistence type="inferred from homology"/>
<comment type="similarity">
    <text evidence="1 2">Belongs to the MEMO1 family.</text>
</comment>
<dbReference type="RefSeq" id="WP_115892768.1">
    <property type="nucleotide sequence ID" value="NZ_QREL01000003.1"/>
</dbReference>
<keyword evidence="4" id="KW-1185">Reference proteome</keyword>
<dbReference type="GeneID" id="82296544"/>
<evidence type="ECO:0000313" key="3">
    <source>
        <dbReference type="EMBL" id="REE25235.1"/>
    </source>
</evidence>
<accession>A0A371NC66</accession>
<sequence>MIRRPAVAGAFYERDPAALRRRIEWCFEHELGPGTLPAVGSMRRIKGVIAPHAGYMYSGPVAAHAYHELVSDGIPGTLVIICPNHTGMGSGVSLMQQGAWETPLGTVEIDSELAEAIVRESGIIDLDETAHLAEHSCEVHVPFIQYFTDNFRIVPVTMWMQGHETAADVGHAVASAIRETGRDAAVIASTDFTHYSPQDIAEATDRRIIDRITAMDDTGMYGVISELNATMCGYGPVAATIIASRILGATECDLLRYATSGDVTGDRSSVVGYASLVLR</sequence>
<reference evidence="3 4" key="1">
    <citation type="submission" date="2018-07" db="EMBL/GenBank/DDBJ databases">
        <title>Genomic Encyclopedia of Type Strains, Phase IV (KMG-IV): sequencing the most valuable type-strain genomes for metagenomic binning, comparative biology and taxonomic classification.</title>
        <authorList>
            <person name="Goeker M."/>
        </authorList>
    </citation>
    <scope>NUCLEOTIDE SEQUENCE [LARGE SCALE GENOMIC DNA]</scope>
    <source>
        <strain evidence="3 4">DSM 7466</strain>
    </source>
</reference>
<dbReference type="NCBIfam" id="TIGR04336">
    <property type="entry name" value="AmmeMemoSam_B"/>
    <property type="match status" value="1"/>
</dbReference>
<dbReference type="Proteomes" id="UP000256864">
    <property type="component" value="Unassembled WGS sequence"/>
</dbReference>
<dbReference type="AlphaFoldDB" id="A0A371NC66"/>
<protein>
    <recommendedName>
        <fullName evidence="2">MEMO1 family protein C7452_1585</fullName>
    </recommendedName>
</protein>
<dbReference type="PANTHER" id="PTHR11060">
    <property type="entry name" value="PROTEIN MEMO1"/>
    <property type="match status" value="1"/>
</dbReference>
<dbReference type="PANTHER" id="PTHR11060:SF0">
    <property type="entry name" value="PROTEIN MEMO1"/>
    <property type="match status" value="1"/>
</dbReference>
<gene>
    <name evidence="3" type="ORF">C7452_1585</name>
</gene>
<dbReference type="EMBL" id="QREL01000003">
    <property type="protein sequence ID" value="REE25235.1"/>
    <property type="molecule type" value="Genomic_DNA"/>
</dbReference>